<dbReference type="AlphaFoldDB" id="A6I312"/>
<reference evidence="1 2" key="1">
    <citation type="submission" date="2005-09" db="EMBL/GenBank/DDBJ databases">
        <authorList>
            <person name="Mural R.J."/>
            <person name="Li P.W."/>
            <person name="Adams M.D."/>
            <person name="Amanatides P.G."/>
            <person name="Baden-Tillson H."/>
            <person name="Barnstead M."/>
            <person name="Chin S.H."/>
            <person name="Dew I."/>
            <person name="Evans C.A."/>
            <person name="Ferriera S."/>
            <person name="Flanigan M."/>
            <person name="Fosler C."/>
            <person name="Glodek A."/>
            <person name="Gu Z."/>
            <person name="Holt R.A."/>
            <person name="Jennings D."/>
            <person name="Kraft C.L."/>
            <person name="Lu F."/>
            <person name="Nguyen T."/>
            <person name="Nusskern D.R."/>
            <person name="Pfannkoch C.M."/>
            <person name="Sitter C."/>
            <person name="Sutton G.G."/>
            <person name="Venter J.C."/>
            <person name="Wang Z."/>
            <person name="Woodage T."/>
            <person name="Zheng X.H."/>
            <person name="Zhong F."/>
        </authorList>
    </citation>
    <scope>NUCLEOTIDE SEQUENCE [LARGE SCALE GENOMIC DNA]</scope>
    <source>
        <strain>BN</strain>
        <strain evidence="2">Sprague-Dawley</strain>
    </source>
</reference>
<dbReference type="Proteomes" id="UP000234681">
    <property type="component" value="Chromosome 8"/>
</dbReference>
<dbReference type="EMBL" id="CH473954">
    <property type="protein sequence ID" value="EDL77216.1"/>
    <property type="molecule type" value="Genomic_DNA"/>
</dbReference>
<proteinExistence type="predicted"/>
<evidence type="ECO:0000313" key="2">
    <source>
        <dbReference type="Proteomes" id="UP000234681"/>
    </source>
</evidence>
<protein>
    <submittedName>
        <fullName evidence="1">RCG26024</fullName>
    </submittedName>
</protein>
<evidence type="ECO:0000313" key="1">
    <source>
        <dbReference type="EMBL" id="EDL77216.1"/>
    </source>
</evidence>
<organism evidence="1 2">
    <name type="scientific">Rattus norvegicus</name>
    <name type="common">Rat</name>
    <dbReference type="NCBI Taxonomy" id="10116"/>
    <lineage>
        <taxon>Eukaryota</taxon>
        <taxon>Metazoa</taxon>
        <taxon>Chordata</taxon>
        <taxon>Craniata</taxon>
        <taxon>Vertebrata</taxon>
        <taxon>Euteleostomi</taxon>
        <taxon>Mammalia</taxon>
        <taxon>Eutheria</taxon>
        <taxon>Euarchontoglires</taxon>
        <taxon>Glires</taxon>
        <taxon>Rodentia</taxon>
        <taxon>Myomorpha</taxon>
        <taxon>Muroidea</taxon>
        <taxon>Muridae</taxon>
        <taxon>Murinae</taxon>
        <taxon>Rattus</taxon>
    </lineage>
</organism>
<name>A6I312_RAT</name>
<sequence>MMVGSMASYTLTWFLRCQEFYILIPARRRLSLYWVELEHLSP</sequence>
<gene>
    <name evidence="1" type="ORF">rCG_26024</name>
</gene>
<accession>A6I312</accession>